<reference evidence="2 3" key="1">
    <citation type="journal article" date="2006" name="J. Bacteriol.">
        <title>Comparative genomic analysis of three strains of Ehrlichia ruminantium reveals an active process of genome size plasticity.</title>
        <authorList>
            <person name="Frutos R."/>
            <person name="Viari A."/>
            <person name="Ferraz C."/>
            <person name="Morgat A."/>
            <person name="Eychenie S."/>
            <person name="Kandassami Y."/>
            <person name="Chantal I."/>
            <person name="Bensaid A."/>
            <person name="Coissac E."/>
            <person name="Vachiery N."/>
            <person name="Demaille J."/>
            <person name="Martinez D."/>
        </authorList>
    </citation>
    <scope>NUCLEOTIDE SEQUENCE [LARGE SCALE GENOMIC DNA]</scope>
    <source>
        <strain evidence="2 3">Welgevonden</strain>
    </source>
</reference>
<dbReference type="InterPro" id="IPR013766">
    <property type="entry name" value="Thioredoxin_domain"/>
</dbReference>
<dbReference type="PANTHER" id="PTHR43640:SF1">
    <property type="entry name" value="THIOREDOXIN-DEPENDENT PEROXIREDOXIN"/>
    <property type="match status" value="1"/>
</dbReference>
<dbReference type="GO" id="GO:0016209">
    <property type="term" value="F:antioxidant activity"/>
    <property type="evidence" value="ECO:0007669"/>
    <property type="project" value="InterPro"/>
</dbReference>
<proteinExistence type="predicted"/>
<evidence type="ECO:0000259" key="1">
    <source>
        <dbReference type="PROSITE" id="PS51352"/>
    </source>
</evidence>
<dbReference type="Proteomes" id="UP000001021">
    <property type="component" value="Chromosome"/>
</dbReference>
<dbReference type="InterPro" id="IPR047262">
    <property type="entry name" value="PRX-like1"/>
</dbReference>
<dbReference type="InterPro" id="IPR036249">
    <property type="entry name" value="Thioredoxin-like_sf"/>
</dbReference>
<protein>
    <recommendedName>
        <fullName evidence="1">Thioredoxin domain-containing protein</fullName>
    </recommendedName>
</protein>
<gene>
    <name evidence="2" type="ordered locus">ERWE_CDS_00930</name>
</gene>
<evidence type="ECO:0000313" key="3">
    <source>
        <dbReference type="Proteomes" id="UP000001021"/>
    </source>
</evidence>
<name>A0A0H3LYK5_EHRRW</name>
<organism evidence="2 3">
    <name type="scientific">Ehrlichia ruminantium (strain Welgevonden)</name>
    <dbReference type="NCBI Taxonomy" id="254945"/>
    <lineage>
        <taxon>Bacteria</taxon>
        <taxon>Pseudomonadati</taxon>
        <taxon>Pseudomonadota</taxon>
        <taxon>Alphaproteobacteria</taxon>
        <taxon>Rickettsiales</taxon>
        <taxon>Anaplasmataceae</taxon>
        <taxon>Ehrlichia</taxon>
    </lineage>
</organism>
<dbReference type="Gene3D" id="3.40.30.10">
    <property type="entry name" value="Glutaredoxin"/>
    <property type="match status" value="1"/>
</dbReference>
<dbReference type="GO" id="GO:0016491">
    <property type="term" value="F:oxidoreductase activity"/>
    <property type="evidence" value="ECO:0007669"/>
    <property type="project" value="InterPro"/>
</dbReference>
<dbReference type="eggNOG" id="COG1225">
    <property type="taxonomic scope" value="Bacteria"/>
</dbReference>
<dbReference type="SUPFAM" id="SSF52833">
    <property type="entry name" value="Thioredoxin-like"/>
    <property type="match status" value="1"/>
</dbReference>
<feature type="domain" description="Thioredoxin" evidence="1">
    <location>
        <begin position="23"/>
        <end position="159"/>
    </location>
</feature>
<dbReference type="CDD" id="cd02969">
    <property type="entry name" value="PRX_like1"/>
    <property type="match status" value="1"/>
</dbReference>
<dbReference type="HOGENOM" id="CLU_076204_1_0_5"/>
<accession>A0A0H3LYK5</accession>
<dbReference type="InterPro" id="IPR000866">
    <property type="entry name" value="AhpC/TSA"/>
</dbReference>
<keyword evidence="3" id="KW-1185">Reference proteome</keyword>
<dbReference type="AlphaFoldDB" id="A0A0H3LYK5"/>
<dbReference type="KEGG" id="erw:ERWE_CDS_00930"/>
<dbReference type="PROSITE" id="PS51352">
    <property type="entry name" value="THIOREDOXIN_2"/>
    <property type="match status" value="1"/>
</dbReference>
<sequence length="207" mass="23642">MVVVCYLIRLKRYRMVALNTPPIKKGFTAIDFSLKSVDGKLYNLSNCHKGVSLLIMFICNHCPYVKAIIKNLVYDINTLKSVYNMYAVAIMPNDTISYPEDSYNNMIKFAQEHNINFPYLIDEDQTVASSYGAVCTPDFFGFNNKLELCYRGRFDASGMNQVNSKQEDRDLFNAMKFISDTGMVPENQKPSIGCSIKWKSKNYSFSS</sequence>
<dbReference type="Pfam" id="PF00578">
    <property type="entry name" value="AhpC-TSA"/>
    <property type="match status" value="1"/>
</dbReference>
<evidence type="ECO:0000313" key="2">
    <source>
        <dbReference type="EMBL" id="CAI26587.1"/>
    </source>
</evidence>
<dbReference type="PANTHER" id="PTHR43640">
    <property type="entry name" value="OS07G0260300 PROTEIN"/>
    <property type="match status" value="1"/>
</dbReference>
<dbReference type="EMBL" id="CR925678">
    <property type="protein sequence ID" value="CAI26587.1"/>
    <property type="molecule type" value="Genomic_DNA"/>
</dbReference>